<sequence length="112" mass="13007">MDWVKGIVPGGKENFNACLIIVERYSKSVRGLPYHKKETDMDTALLFWNTIIAKCGVPEIIISDRDSKFTSEFWTMVCLTQNLHFPDYHPQKDGLAERIIQKKEEIIRQFCA</sequence>
<dbReference type="InterPro" id="IPR050951">
    <property type="entry name" value="Retrovirus_Pol_polyprotein"/>
</dbReference>
<dbReference type="PANTHER" id="PTHR37984">
    <property type="entry name" value="PROTEIN CBG26694"/>
    <property type="match status" value="1"/>
</dbReference>
<name>A0A9Q3HW31_9BASI</name>
<keyword evidence="1" id="KW-0694">RNA-binding</keyword>
<dbReference type="InterPro" id="IPR001584">
    <property type="entry name" value="Integrase_cat-core"/>
</dbReference>
<dbReference type="GO" id="GO:0003723">
    <property type="term" value="F:RNA binding"/>
    <property type="evidence" value="ECO:0007669"/>
    <property type="project" value="UniProtKB-KW"/>
</dbReference>
<evidence type="ECO:0000313" key="3">
    <source>
        <dbReference type="EMBL" id="MBW0518367.1"/>
    </source>
</evidence>
<organism evidence="3 4">
    <name type="scientific">Austropuccinia psidii MF-1</name>
    <dbReference type="NCBI Taxonomy" id="1389203"/>
    <lineage>
        <taxon>Eukaryota</taxon>
        <taxon>Fungi</taxon>
        <taxon>Dikarya</taxon>
        <taxon>Basidiomycota</taxon>
        <taxon>Pucciniomycotina</taxon>
        <taxon>Pucciniomycetes</taxon>
        <taxon>Pucciniales</taxon>
        <taxon>Sphaerophragmiaceae</taxon>
        <taxon>Austropuccinia</taxon>
    </lineage>
</organism>
<proteinExistence type="predicted"/>
<keyword evidence="4" id="KW-1185">Reference proteome</keyword>
<dbReference type="InterPro" id="IPR036397">
    <property type="entry name" value="RNaseH_sf"/>
</dbReference>
<dbReference type="Gene3D" id="3.30.420.10">
    <property type="entry name" value="Ribonuclease H-like superfamily/Ribonuclease H"/>
    <property type="match status" value="1"/>
</dbReference>
<dbReference type="PROSITE" id="PS50994">
    <property type="entry name" value="INTEGRASE"/>
    <property type="match status" value="1"/>
</dbReference>
<accession>A0A9Q3HW31</accession>
<evidence type="ECO:0000256" key="1">
    <source>
        <dbReference type="ARBA" id="ARBA00022884"/>
    </source>
</evidence>
<dbReference type="EMBL" id="AVOT02026584">
    <property type="protein sequence ID" value="MBW0518367.1"/>
    <property type="molecule type" value="Genomic_DNA"/>
</dbReference>
<dbReference type="SUPFAM" id="SSF53098">
    <property type="entry name" value="Ribonuclease H-like"/>
    <property type="match status" value="1"/>
</dbReference>
<dbReference type="GO" id="GO:0015074">
    <property type="term" value="P:DNA integration"/>
    <property type="evidence" value="ECO:0007669"/>
    <property type="project" value="InterPro"/>
</dbReference>
<dbReference type="AlphaFoldDB" id="A0A9Q3HW31"/>
<comment type="caution">
    <text evidence="3">The sequence shown here is derived from an EMBL/GenBank/DDBJ whole genome shotgun (WGS) entry which is preliminary data.</text>
</comment>
<dbReference type="PANTHER" id="PTHR37984:SF5">
    <property type="entry name" value="PROTEIN NYNRIN-LIKE"/>
    <property type="match status" value="1"/>
</dbReference>
<dbReference type="OrthoDB" id="2273864at2759"/>
<gene>
    <name evidence="3" type="ORF">O181_058082</name>
</gene>
<reference evidence="3" key="1">
    <citation type="submission" date="2021-03" db="EMBL/GenBank/DDBJ databases">
        <title>Draft genome sequence of rust myrtle Austropuccinia psidii MF-1, a brazilian biotype.</title>
        <authorList>
            <person name="Quecine M.C."/>
            <person name="Pachon D.M.R."/>
            <person name="Bonatelli M.L."/>
            <person name="Correr F.H."/>
            <person name="Franceschini L.M."/>
            <person name="Leite T.F."/>
            <person name="Margarido G.R.A."/>
            <person name="Almeida C.A."/>
            <person name="Ferrarezi J.A."/>
            <person name="Labate C.A."/>
        </authorList>
    </citation>
    <scope>NUCLEOTIDE SEQUENCE</scope>
    <source>
        <strain evidence="3">MF-1</strain>
    </source>
</reference>
<dbReference type="GO" id="GO:0005634">
    <property type="term" value="C:nucleus"/>
    <property type="evidence" value="ECO:0007669"/>
    <property type="project" value="UniProtKB-ARBA"/>
</dbReference>
<protein>
    <recommendedName>
        <fullName evidence="2">Integrase catalytic domain-containing protein</fullName>
    </recommendedName>
</protein>
<evidence type="ECO:0000259" key="2">
    <source>
        <dbReference type="PROSITE" id="PS50994"/>
    </source>
</evidence>
<dbReference type="Proteomes" id="UP000765509">
    <property type="component" value="Unassembled WGS sequence"/>
</dbReference>
<evidence type="ECO:0000313" key="4">
    <source>
        <dbReference type="Proteomes" id="UP000765509"/>
    </source>
</evidence>
<dbReference type="InterPro" id="IPR012337">
    <property type="entry name" value="RNaseH-like_sf"/>
</dbReference>
<feature type="domain" description="Integrase catalytic" evidence="2">
    <location>
        <begin position="1"/>
        <end position="112"/>
    </location>
</feature>